<evidence type="ECO:0000313" key="1">
    <source>
        <dbReference type="Proteomes" id="UP000694924"/>
    </source>
</evidence>
<dbReference type="RefSeq" id="XP_015171053.1">
    <property type="nucleotide sequence ID" value="XM_015315567.1"/>
</dbReference>
<name>A0ABM1HSW6_POLDO</name>
<sequence length="116" mass="13441">MDNVNNELNSDLSNTSLTRSNYSRIMESNNDFDSSSDENVVNLAVERRRNRISRVNNKISLEKKETLIKLYEEGKIIAEAAQISDDYGRLCASPRQPTFFRGLHFDLENHKQIYVK</sequence>
<organism evidence="1 2">
    <name type="scientific">Polistes dominula</name>
    <name type="common">European paper wasp</name>
    <name type="synonym">Vespa dominula</name>
    <dbReference type="NCBI Taxonomy" id="743375"/>
    <lineage>
        <taxon>Eukaryota</taxon>
        <taxon>Metazoa</taxon>
        <taxon>Ecdysozoa</taxon>
        <taxon>Arthropoda</taxon>
        <taxon>Hexapoda</taxon>
        <taxon>Insecta</taxon>
        <taxon>Pterygota</taxon>
        <taxon>Neoptera</taxon>
        <taxon>Endopterygota</taxon>
        <taxon>Hymenoptera</taxon>
        <taxon>Apocrita</taxon>
        <taxon>Aculeata</taxon>
        <taxon>Vespoidea</taxon>
        <taxon>Vespidae</taxon>
        <taxon>Polistinae</taxon>
        <taxon>Polistini</taxon>
        <taxon>Polistes</taxon>
    </lineage>
</organism>
<keyword evidence="1" id="KW-1185">Reference proteome</keyword>
<dbReference type="GeneID" id="107063645"/>
<gene>
    <name evidence="2" type="primary">LOC107063645</name>
</gene>
<reference evidence="2" key="1">
    <citation type="submission" date="2025-08" db="UniProtKB">
        <authorList>
            <consortium name="RefSeq"/>
        </authorList>
    </citation>
    <scope>IDENTIFICATION</scope>
    <source>
        <tissue evidence="2">Whole body</tissue>
    </source>
</reference>
<evidence type="ECO:0000313" key="2">
    <source>
        <dbReference type="RefSeq" id="XP_015171053.1"/>
    </source>
</evidence>
<proteinExistence type="predicted"/>
<accession>A0ABM1HSW6</accession>
<dbReference type="Proteomes" id="UP000694924">
    <property type="component" value="Unplaced"/>
</dbReference>
<protein>
    <submittedName>
        <fullName evidence="2">Uncharacterized protein LOC107063645</fullName>
    </submittedName>
</protein>